<dbReference type="SMART" id="SM00254">
    <property type="entry name" value="ShKT"/>
    <property type="match status" value="2"/>
</dbReference>
<protein>
    <recommendedName>
        <fullName evidence="2">ShKT domain-containing protein</fullName>
    </recommendedName>
</protein>
<feature type="signal peptide" evidence="1">
    <location>
        <begin position="1"/>
        <end position="17"/>
    </location>
</feature>
<evidence type="ECO:0000313" key="3">
    <source>
        <dbReference type="EMBL" id="CAE0067440.1"/>
    </source>
</evidence>
<reference evidence="3" key="1">
    <citation type="submission" date="2021-01" db="EMBL/GenBank/DDBJ databases">
        <authorList>
            <person name="Corre E."/>
            <person name="Pelletier E."/>
            <person name="Niang G."/>
            <person name="Scheremetjew M."/>
            <person name="Finn R."/>
            <person name="Kale V."/>
            <person name="Holt S."/>
            <person name="Cochrane G."/>
            <person name="Meng A."/>
            <person name="Brown T."/>
            <person name="Cohen L."/>
        </authorList>
    </citation>
    <scope>NUCLEOTIDE SEQUENCE</scope>
    <source>
        <strain evidence="3">CCMP 769</strain>
    </source>
</reference>
<sequence length="148" mass="16239">MKVFAFVLLGLVGLATCDIGIPPMDPECEDYSSLCDKYPKSYCEQPWFAKKCQLYCGLCGPQIPPSPPPRPCEDSSKDCTNLPLEKCFDPDVRAKCQKTCNACPCKDSNPDLCAKLPLAKCSEPLLKALCPERCGDCCPSVYGYSVYC</sequence>
<proteinExistence type="predicted"/>
<dbReference type="InterPro" id="IPR003582">
    <property type="entry name" value="ShKT_dom"/>
</dbReference>
<evidence type="ECO:0000259" key="2">
    <source>
        <dbReference type="SMART" id="SM00254"/>
    </source>
</evidence>
<feature type="domain" description="ShKT" evidence="2">
    <location>
        <begin position="27"/>
        <end position="60"/>
    </location>
</feature>
<feature type="chain" id="PRO_5030791601" description="ShKT domain-containing protein" evidence="1">
    <location>
        <begin position="18"/>
        <end position="148"/>
    </location>
</feature>
<keyword evidence="1" id="KW-0732">Signal</keyword>
<organism evidence="3">
    <name type="scientific">Rhodosorus marinus</name>
    <dbReference type="NCBI Taxonomy" id="101924"/>
    <lineage>
        <taxon>Eukaryota</taxon>
        <taxon>Rhodophyta</taxon>
        <taxon>Stylonematophyceae</taxon>
        <taxon>Stylonematales</taxon>
        <taxon>Stylonemataceae</taxon>
        <taxon>Rhodosorus</taxon>
    </lineage>
</organism>
<gene>
    <name evidence="3" type="ORF">RMAR00112_LOCUS35519</name>
</gene>
<evidence type="ECO:0000256" key="1">
    <source>
        <dbReference type="SAM" id="SignalP"/>
    </source>
</evidence>
<dbReference type="EMBL" id="HBHW01045811">
    <property type="protein sequence ID" value="CAE0067440.1"/>
    <property type="molecule type" value="Transcribed_RNA"/>
</dbReference>
<accession>A0A7S3AB28</accession>
<dbReference type="Pfam" id="PF01549">
    <property type="entry name" value="ShK"/>
    <property type="match status" value="3"/>
</dbReference>
<feature type="domain" description="ShKT" evidence="2">
    <location>
        <begin position="71"/>
        <end position="104"/>
    </location>
</feature>
<name>A0A7S3AB28_9RHOD</name>
<dbReference type="AlphaFoldDB" id="A0A7S3AB28"/>